<accession>A0A845MGL6</accession>
<feature type="domain" description="HRDC" evidence="17">
    <location>
        <begin position="525"/>
        <end position="600"/>
    </location>
</feature>
<evidence type="ECO:0000259" key="17">
    <source>
        <dbReference type="PROSITE" id="PS50967"/>
    </source>
</evidence>
<dbReference type="GO" id="GO:0006260">
    <property type="term" value="P:DNA replication"/>
    <property type="evidence" value="ECO:0007669"/>
    <property type="project" value="InterPro"/>
</dbReference>
<dbReference type="GO" id="GO:0016787">
    <property type="term" value="F:hydrolase activity"/>
    <property type="evidence" value="ECO:0007669"/>
    <property type="project" value="UniProtKB-KW"/>
</dbReference>
<dbReference type="InterPro" id="IPR011545">
    <property type="entry name" value="DEAD/DEAH_box_helicase_dom"/>
</dbReference>
<dbReference type="GO" id="GO:0046872">
    <property type="term" value="F:metal ion binding"/>
    <property type="evidence" value="ECO:0007669"/>
    <property type="project" value="UniProtKB-KW"/>
</dbReference>
<comment type="cofactor">
    <cofactor evidence="2">
        <name>Zn(2+)</name>
        <dbReference type="ChEBI" id="CHEBI:29105"/>
    </cofactor>
</comment>
<evidence type="ECO:0000313" key="20">
    <source>
        <dbReference type="EMBL" id="MZR22476.1"/>
    </source>
</evidence>
<evidence type="ECO:0000259" key="19">
    <source>
        <dbReference type="PROSITE" id="PS51194"/>
    </source>
</evidence>
<dbReference type="PROSITE" id="PS50967">
    <property type="entry name" value="HRDC"/>
    <property type="match status" value="1"/>
</dbReference>
<evidence type="ECO:0000256" key="8">
    <source>
        <dbReference type="ARBA" id="ARBA00022806"/>
    </source>
</evidence>
<dbReference type="FunFam" id="3.40.50.300:FF:000296">
    <property type="entry name" value="ATP-dependent DNA helicase RecQ"/>
    <property type="match status" value="1"/>
</dbReference>
<keyword evidence="7 20" id="KW-0378">Hydrolase</keyword>
<evidence type="ECO:0000256" key="3">
    <source>
        <dbReference type="ARBA" id="ARBA00005446"/>
    </source>
</evidence>
<dbReference type="InterPro" id="IPR018982">
    <property type="entry name" value="RQC_domain"/>
</dbReference>
<dbReference type="EMBL" id="WTVA01000003">
    <property type="protein sequence ID" value="MZR22476.1"/>
    <property type="molecule type" value="Genomic_DNA"/>
</dbReference>
<dbReference type="GO" id="GO:0006310">
    <property type="term" value="P:DNA recombination"/>
    <property type="evidence" value="ECO:0007669"/>
    <property type="project" value="UniProtKB-UniRule"/>
</dbReference>
<evidence type="ECO:0000256" key="15">
    <source>
        <dbReference type="ARBA" id="ARBA00034617"/>
    </source>
</evidence>
<dbReference type="NCBIfam" id="TIGR01389">
    <property type="entry name" value="recQ"/>
    <property type="match status" value="1"/>
</dbReference>
<evidence type="ECO:0000256" key="2">
    <source>
        <dbReference type="ARBA" id="ARBA00001947"/>
    </source>
</evidence>
<dbReference type="FunFam" id="3.40.50.300:FF:000156">
    <property type="entry name" value="ATP-dependent DNA helicase recQ"/>
    <property type="match status" value="1"/>
</dbReference>
<dbReference type="InterPro" id="IPR032284">
    <property type="entry name" value="RecQ_Zn-bd"/>
</dbReference>
<keyword evidence="4" id="KW-0479">Metal-binding</keyword>
<dbReference type="Gene3D" id="3.40.50.300">
    <property type="entry name" value="P-loop containing nucleotide triphosphate hydrolases"/>
    <property type="match status" value="2"/>
</dbReference>
<dbReference type="SMART" id="SM00487">
    <property type="entry name" value="DEXDc"/>
    <property type="match status" value="1"/>
</dbReference>
<dbReference type="GO" id="GO:0030894">
    <property type="term" value="C:replisome"/>
    <property type="evidence" value="ECO:0007669"/>
    <property type="project" value="TreeGrafter"/>
</dbReference>
<evidence type="ECO:0000256" key="11">
    <source>
        <dbReference type="ARBA" id="ARBA00023125"/>
    </source>
</evidence>
<evidence type="ECO:0000256" key="6">
    <source>
        <dbReference type="ARBA" id="ARBA00022763"/>
    </source>
</evidence>
<dbReference type="PROSITE" id="PS51192">
    <property type="entry name" value="HELICASE_ATP_BIND_1"/>
    <property type="match status" value="1"/>
</dbReference>
<dbReference type="Pfam" id="PF00270">
    <property type="entry name" value="DEAD"/>
    <property type="match status" value="1"/>
</dbReference>
<dbReference type="InterPro" id="IPR036388">
    <property type="entry name" value="WH-like_DNA-bd_sf"/>
</dbReference>
<dbReference type="InterPro" id="IPR001650">
    <property type="entry name" value="Helicase_C-like"/>
</dbReference>
<dbReference type="EC" id="5.6.2.4" evidence="16"/>
<dbReference type="GO" id="GO:0043138">
    <property type="term" value="F:3'-5' DNA helicase activity"/>
    <property type="evidence" value="ECO:0007669"/>
    <property type="project" value="UniProtKB-EC"/>
</dbReference>
<keyword evidence="8 20" id="KW-0347">Helicase</keyword>
<dbReference type="InterPro" id="IPR006293">
    <property type="entry name" value="DNA_helicase_ATP-dep_RecQ_bac"/>
</dbReference>
<keyword evidence="13" id="KW-0234">DNA repair</keyword>
<dbReference type="InterPro" id="IPR004589">
    <property type="entry name" value="DNA_helicase_ATP-dep_RecQ"/>
</dbReference>
<protein>
    <recommendedName>
        <fullName evidence="16">DNA helicase RecQ</fullName>
        <ecNumber evidence="16">5.6.2.4</ecNumber>
    </recommendedName>
</protein>
<proteinExistence type="inferred from homology"/>
<dbReference type="CDD" id="cd18794">
    <property type="entry name" value="SF2_C_RecQ"/>
    <property type="match status" value="1"/>
</dbReference>
<dbReference type="SMART" id="SM00956">
    <property type="entry name" value="RQC"/>
    <property type="match status" value="1"/>
</dbReference>
<dbReference type="Proteomes" id="UP000445696">
    <property type="component" value="Unassembled WGS sequence"/>
</dbReference>
<organism evidence="20 21">
    <name type="scientific">Sneathiella chungangensis</name>
    <dbReference type="NCBI Taxonomy" id="1418234"/>
    <lineage>
        <taxon>Bacteria</taxon>
        <taxon>Pseudomonadati</taxon>
        <taxon>Pseudomonadota</taxon>
        <taxon>Alphaproteobacteria</taxon>
        <taxon>Sneathiellales</taxon>
        <taxon>Sneathiellaceae</taxon>
        <taxon>Sneathiella</taxon>
    </lineage>
</organism>
<dbReference type="Pfam" id="PF16124">
    <property type="entry name" value="RecQ_Zn_bind"/>
    <property type="match status" value="1"/>
</dbReference>
<evidence type="ECO:0000256" key="13">
    <source>
        <dbReference type="ARBA" id="ARBA00023204"/>
    </source>
</evidence>
<dbReference type="GO" id="GO:0005524">
    <property type="term" value="F:ATP binding"/>
    <property type="evidence" value="ECO:0007669"/>
    <property type="project" value="UniProtKB-KW"/>
</dbReference>
<dbReference type="SMART" id="SM00490">
    <property type="entry name" value="HELICc"/>
    <property type="match status" value="1"/>
</dbReference>
<evidence type="ECO:0000256" key="1">
    <source>
        <dbReference type="ARBA" id="ARBA00001946"/>
    </source>
</evidence>
<dbReference type="PANTHER" id="PTHR13710">
    <property type="entry name" value="DNA HELICASE RECQ FAMILY MEMBER"/>
    <property type="match status" value="1"/>
</dbReference>
<dbReference type="GO" id="GO:0043590">
    <property type="term" value="C:bacterial nucleoid"/>
    <property type="evidence" value="ECO:0007669"/>
    <property type="project" value="TreeGrafter"/>
</dbReference>
<dbReference type="OrthoDB" id="9760034at2"/>
<dbReference type="InterPro" id="IPR027417">
    <property type="entry name" value="P-loop_NTPase"/>
</dbReference>
<evidence type="ECO:0000256" key="5">
    <source>
        <dbReference type="ARBA" id="ARBA00022741"/>
    </source>
</evidence>
<dbReference type="GO" id="GO:0006281">
    <property type="term" value="P:DNA repair"/>
    <property type="evidence" value="ECO:0007669"/>
    <property type="project" value="UniProtKB-KW"/>
</dbReference>
<evidence type="ECO:0000256" key="9">
    <source>
        <dbReference type="ARBA" id="ARBA00022833"/>
    </source>
</evidence>
<feature type="domain" description="Helicase ATP-binding" evidence="18">
    <location>
        <begin position="26"/>
        <end position="194"/>
    </location>
</feature>
<feature type="domain" description="Helicase C-terminal" evidence="19">
    <location>
        <begin position="215"/>
        <end position="363"/>
    </location>
</feature>
<keyword evidence="9" id="KW-0862">Zinc</keyword>
<dbReference type="Gene3D" id="1.10.150.80">
    <property type="entry name" value="HRDC domain"/>
    <property type="match status" value="1"/>
</dbReference>
<keyword evidence="6" id="KW-0227">DNA damage</keyword>
<keyword evidence="12" id="KW-0233">DNA recombination</keyword>
<dbReference type="AlphaFoldDB" id="A0A845MGL6"/>
<dbReference type="GO" id="GO:0005737">
    <property type="term" value="C:cytoplasm"/>
    <property type="evidence" value="ECO:0007669"/>
    <property type="project" value="TreeGrafter"/>
</dbReference>
<dbReference type="GO" id="GO:0009432">
    <property type="term" value="P:SOS response"/>
    <property type="evidence" value="ECO:0007669"/>
    <property type="project" value="UniProtKB-UniRule"/>
</dbReference>
<dbReference type="SUPFAM" id="SSF52540">
    <property type="entry name" value="P-loop containing nucleoside triphosphate hydrolases"/>
    <property type="match status" value="2"/>
</dbReference>
<evidence type="ECO:0000256" key="4">
    <source>
        <dbReference type="ARBA" id="ARBA00022723"/>
    </source>
</evidence>
<dbReference type="NCBIfam" id="TIGR00614">
    <property type="entry name" value="recQ_fam"/>
    <property type="match status" value="1"/>
</dbReference>
<keyword evidence="21" id="KW-1185">Reference proteome</keyword>
<dbReference type="PANTHER" id="PTHR13710:SF105">
    <property type="entry name" value="ATP-DEPENDENT DNA HELICASE Q1"/>
    <property type="match status" value="1"/>
</dbReference>
<comment type="catalytic activity">
    <reaction evidence="15">
        <text>Couples ATP hydrolysis with the unwinding of duplex DNA by translocating in the 3'-5' direction.</text>
        <dbReference type="EC" id="5.6.2.4"/>
    </reaction>
</comment>
<evidence type="ECO:0000256" key="14">
    <source>
        <dbReference type="ARBA" id="ARBA00023235"/>
    </source>
</evidence>
<evidence type="ECO:0000256" key="10">
    <source>
        <dbReference type="ARBA" id="ARBA00022840"/>
    </source>
</evidence>
<comment type="cofactor">
    <cofactor evidence="1">
        <name>Mg(2+)</name>
        <dbReference type="ChEBI" id="CHEBI:18420"/>
    </cofactor>
</comment>
<dbReference type="SMART" id="SM00341">
    <property type="entry name" value="HRDC"/>
    <property type="match status" value="1"/>
</dbReference>
<keyword evidence="5" id="KW-0547">Nucleotide-binding</keyword>
<evidence type="ECO:0000256" key="12">
    <source>
        <dbReference type="ARBA" id="ARBA00023172"/>
    </source>
</evidence>
<dbReference type="FunFam" id="1.10.10.10:FF:000175">
    <property type="entry name" value="ATP-dependent DNA helicase RecQ"/>
    <property type="match status" value="1"/>
</dbReference>
<evidence type="ECO:0000259" key="18">
    <source>
        <dbReference type="PROSITE" id="PS51192"/>
    </source>
</evidence>
<dbReference type="Pfam" id="PF09382">
    <property type="entry name" value="RQC"/>
    <property type="match status" value="1"/>
</dbReference>
<gene>
    <name evidence="20" type="primary">recQ</name>
    <name evidence="20" type="ORF">GQF03_09035</name>
</gene>
<sequence>MSRNPVHFLTTVFGYPAFRGEQADIIDHVINKGDALVLMPTGGGKSLCYQIPALCMEGTAIVISPLIALMQNQVEALQQLGVAAAALNSAHAPEEQALVREQLLKGELKLLYIAPERLFSGGFLELLSRIEISLFAIDEAHCVSQWGHDFRPEYLRLTVLKEAFPNVPRLALTATADAPTEKDIIERLGLGYGRIFRAGFDRPNICYRLTAKTNGVSQLLDFIKSEHAEDAGIVYCMSRRKVEQVAGKIAASGRIALPYHAGLDPEVRRETQARFLKEDAVIIVATIAFGMGIDKPDVRFVAHLDLPKNMESYYQETGRAGRDGLPADAWLAYGLQDVAKLKSLMRNPDKTLQQQQLDRGKLESLLQFCESALCRRHLILKYFGESPPETCGNCDNCLEPPALFDATEAAQMALSTIYRSGEMFGAGHIIDILLGAETDKIAKFGHDRLSTYGMGKSVSRADWQSIFRQLLALGLINVDAEGYGGLSLDESCRPVLKGEIPLELKKSPARAPKQKPAAASRKFASKEEEALFSYLKSVRLNLAKEQNVPPYVIFHDRTLIEMAQLRPQSLTAFGELQGVGRSKQEKYGPAFLKAIGETAS</sequence>
<keyword evidence="11" id="KW-0238">DNA-binding</keyword>
<comment type="caution">
    <text evidence="20">The sequence shown here is derived from an EMBL/GenBank/DDBJ whole genome shotgun (WGS) entry which is preliminary data.</text>
</comment>
<reference evidence="20 21" key="1">
    <citation type="journal article" date="2014" name="Int. J. Syst. Evol. Microbiol.">
        <title>Sneathiella chungangensis sp. nov., isolated from a marine sand, and emended description of the genus Sneathiella.</title>
        <authorList>
            <person name="Siamphan C."/>
            <person name="Kim H."/>
            <person name="Lee J.S."/>
            <person name="Kim W."/>
        </authorList>
    </citation>
    <scope>NUCLEOTIDE SEQUENCE [LARGE SCALE GENOMIC DNA]</scope>
    <source>
        <strain evidence="20 21">KCTC 32476</strain>
    </source>
</reference>
<evidence type="ECO:0000256" key="7">
    <source>
        <dbReference type="ARBA" id="ARBA00022801"/>
    </source>
</evidence>
<dbReference type="Pfam" id="PF00271">
    <property type="entry name" value="Helicase_C"/>
    <property type="match status" value="1"/>
</dbReference>
<dbReference type="Pfam" id="PF00570">
    <property type="entry name" value="HRDC"/>
    <property type="match status" value="1"/>
</dbReference>
<dbReference type="GO" id="GO:0003677">
    <property type="term" value="F:DNA binding"/>
    <property type="evidence" value="ECO:0007669"/>
    <property type="project" value="UniProtKB-KW"/>
</dbReference>
<dbReference type="InterPro" id="IPR010997">
    <property type="entry name" value="HRDC-like_sf"/>
</dbReference>
<dbReference type="InterPro" id="IPR044876">
    <property type="entry name" value="HRDC_dom_sf"/>
</dbReference>
<keyword evidence="10" id="KW-0067">ATP-binding</keyword>
<dbReference type="CDD" id="cd17920">
    <property type="entry name" value="DEXHc_RecQ"/>
    <property type="match status" value="1"/>
</dbReference>
<comment type="similarity">
    <text evidence="3">Belongs to the helicase family. RecQ subfamily.</text>
</comment>
<dbReference type="GO" id="GO:0009378">
    <property type="term" value="F:four-way junction helicase activity"/>
    <property type="evidence" value="ECO:0007669"/>
    <property type="project" value="TreeGrafter"/>
</dbReference>
<dbReference type="InterPro" id="IPR014001">
    <property type="entry name" value="Helicase_ATP-bd"/>
</dbReference>
<dbReference type="RefSeq" id="WP_161338914.1">
    <property type="nucleotide sequence ID" value="NZ_JBHSDG010000005.1"/>
</dbReference>
<name>A0A845MGL6_9PROT</name>
<dbReference type="PROSITE" id="PS51194">
    <property type="entry name" value="HELICASE_CTER"/>
    <property type="match status" value="1"/>
</dbReference>
<evidence type="ECO:0000256" key="16">
    <source>
        <dbReference type="NCBIfam" id="TIGR01389"/>
    </source>
</evidence>
<dbReference type="InterPro" id="IPR002121">
    <property type="entry name" value="HRDC_dom"/>
</dbReference>
<dbReference type="SUPFAM" id="SSF47819">
    <property type="entry name" value="HRDC-like"/>
    <property type="match status" value="1"/>
</dbReference>
<keyword evidence="14" id="KW-0413">Isomerase</keyword>
<dbReference type="Gene3D" id="1.10.10.10">
    <property type="entry name" value="Winged helix-like DNA-binding domain superfamily/Winged helix DNA-binding domain"/>
    <property type="match status" value="1"/>
</dbReference>
<evidence type="ECO:0000313" key="21">
    <source>
        <dbReference type="Proteomes" id="UP000445696"/>
    </source>
</evidence>